<proteinExistence type="predicted"/>
<dbReference type="PROSITE" id="PS50142">
    <property type="entry name" value="RNASE_3_2"/>
    <property type="match status" value="1"/>
</dbReference>
<keyword evidence="1" id="KW-0472">Membrane</keyword>
<reference evidence="3" key="1">
    <citation type="submission" date="2020-05" db="EMBL/GenBank/DDBJ databases">
        <authorList>
            <person name="Rincon C."/>
            <person name="Sanders R I."/>
            <person name="Robbins C."/>
            <person name="Chaturvedi A."/>
        </authorList>
    </citation>
    <scope>NUCLEOTIDE SEQUENCE</scope>
    <source>
        <strain evidence="3">CHB12</strain>
    </source>
</reference>
<dbReference type="GO" id="GO:0006396">
    <property type="term" value="P:RNA processing"/>
    <property type="evidence" value="ECO:0007669"/>
    <property type="project" value="InterPro"/>
</dbReference>
<dbReference type="PANTHER" id="PTHR13304:SF0">
    <property type="entry name" value="GLYCOSYLPHOSPHATIDYLINOSITOL ANCHOR ATTACHMENT 1 PROTEIN"/>
    <property type="match status" value="1"/>
</dbReference>
<dbReference type="InterPro" id="IPR007246">
    <property type="entry name" value="Gaa1"/>
</dbReference>
<evidence type="ECO:0000256" key="1">
    <source>
        <dbReference type="SAM" id="Phobius"/>
    </source>
</evidence>
<feature type="transmembrane region" description="Helical" evidence="1">
    <location>
        <begin position="440"/>
        <end position="461"/>
    </location>
</feature>
<name>A0A915YN55_9GLOM</name>
<dbReference type="CDD" id="cd00593">
    <property type="entry name" value="RIBOc"/>
    <property type="match status" value="1"/>
</dbReference>
<dbReference type="GO" id="GO:0004525">
    <property type="term" value="F:ribonuclease III activity"/>
    <property type="evidence" value="ECO:0007669"/>
    <property type="project" value="InterPro"/>
</dbReference>
<comment type="caution">
    <text evidence="3">The sequence shown here is derived from an EMBL/GenBank/DDBJ whole genome shotgun (WGS) entry which is preliminary data.</text>
</comment>
<keyword evidence="1" id="KW-0812">Transmembrane</keyword>
<evidence type="ECO:0000259" key="2">
    <source>
        <dbReference type="PROSITE" id="PS50142"/>
    </source>
</evidence>
<dbReference type="Pfam" id="PF04114">
    <property type="entry name" value="Gaa1"/>
    <property type="match status" value="1"/>
</dbReference>
<gene>
    <name evidence="3" type="ORF">CHRIB12_LOCUS410</name>
</gene>
<dbReference type="PANTHER" id="PTHR13304">
    <property type="entry name" value="GLYCOSYLPHOSPHATIDYLINOSITOL ANCHOR ATTACHMENT 1 PROTEIN"/>
    <property type="match status" value="1"/>
</dbReference>
<dbReference type="VEuPathDB" id="FungiDB:RhiirFUN_001089"/>
<accession>A0A915YN55</accession>
<dbReference type="EMBL" id="CAGKOT010000001">
    <property type="protein sequence ID" value="CAB5295274.1"/>
    <property type="molecule type" value="Genomic_DNA"/>
</dbReference>
<dbReference type="InterPro" id="IPR000999">
    <property type="entry name" value="RNase_III_dom"/>
</dbReference>
<feature type="transmembrane region" description="Helical" evidence="1">
    <location>
        <begin position="595"/>
        <end position="618"/>
    </location>
</feature>
<evidence type="ECO:0000313" key="4">
    <source>
        <dbReference type="Proteomes" id="UP000684084"/>
    </source>
</evidence>
<feature type="transmembrane region" description="Helical" evidence="1">
    <location>
        <begin position="473"/>
        <end position="493"/>
    </location>
</feature>
<protein>
    <recommendedName>
        <fullName evidence="2">RNase III domain-containing protein</fullName>
    </recommendedName>
</protein>
<dbReference type="GO" id="GO:0016255">
    <property type="term" value="P:attachment of GPI anchor to protein"/>
    <property type="evidence" value="ECO:0007669"/>
    <property type="project" value="TreeGrafter"/>
</dbReference>
<feature type="transmembrane region" description="Helical" evidence="1">
    <location>
        <begin position="513"/>
        <end position="544"/>
    </location>
</feature>
<evidence type="ECO:0000313" key="3">
    <source>
        <dbReference type="EMBL" id="CAB5295274.1"/>
    </source>
</evidence>
<dbReference type="VEuPathDB" id="FungiDB:RhiirFUN_001090"/>
<feature type="domain" description="RNase III" evidence="2">
    <location>
        <begin position="901"/>
        <end position="991"/>
    </location>
</feature>
<dbReference type="GO" id="GO:0042765">
    <property type="term" value="C:GPI-anchor transamidase complex"/>
    <property type="evidence" value="ECO:0007669"/>
    <property type="project" value="InterPro"/>
</dbReference>
<dbReference type="Proteomes" id="UP000684084">
    <property type="component" value="Unassembled WGS sequence"/>
</dbReference>
<sequence>MSDTAHALKRIRTRRRLFRTLKKWISKLRFLLFAVGICWLFILPSEQYHKSTYISENALLPGQVNTYYSWGQVHEAAAFRDNITLLSNSSNIEKAAYIENELRKAGLKTAMQNFTFNMSGKKISGINVYGVFKAPRADGTEALVLSAPWKSNDGETINTNGIAAALSIGKFFKGYTYWSKDIILLITDGGEAGVQAWLESYHDHPRSAISSTPLFLRSGAIQAAINLDFPSTNDYKALGIFFEGVNGQLPNLDLINTVIRVCRSSYSIPIMLHDSGHHYSNYDNGNYYDSLHNLLQTMRHQALCHPTGSHGLFFRYKIDAITLYGHTTAQTSNSFSFIEIGSIVESTFRSLNNLLEHLHQSFFFYLLPTPERYISIGSYLPPALLLTVGLILQALELWGKTGDDYAEESVSENSQPESSSSSKDDNYVVPLPYNNRQRQILFPMTVLIVSHFAGLLIFFVITNHFSYNQLSKIFGIPEFLFTLSLITSISILIPATLIQIQKSDWMVLKSFTLAFTAMIMSCLSVLNFSLAVFSSLIVIIPFSLFKPTPKYKLLQYLQLLVLIMISPPGILILSGTNLEKFLRWALMEYELLGSYLLPFICCFYWPSILVYSFLCFTIETLCSELIRIVKNLLVEYKMNTVKRSTELPLISLDNIGINSTDQDEGRQISKEKQHQICLNFIFMLGMSQGINEEEISKILSSNLKVLDSFENIIGTILNKMVKYKSNENKKFQSSNKVDRLNQSSKNVEESTILPLVMYESDYDSETVKISDEKNIVNSDIENMDTSDEEEEYIESDTDIEDIIELDENFLIEKETKENTLINTEHNNNEKRTSQNCNTVEITKPKNIDRLIITKDDNPPRFKLFCKYIKTPEFKNHAMSLRLPPLPEIRDVIIRGIAKGRNEYPMQWNRYEFLGNRVLKLFISKIVLEHFKLIFNQSLENVINFLNSNKLFAAYCMCLNLHEDNHISQDACCKTYSNAFKAYFGGLYLSQGESGVTEYLTKLLMPLLYNLANYQSKIKPRILCDKLLGKITGEYFDMEWLI</sequence>
<keyword evidence="1" id="KW-1133">Transmembrane helix</keyword>
<dbReference type="OrthoDB" id="445301at2759"/>
<dbReference type="AlphaFoldDB" id="A0A915YN55"/>
<organism evidence="3 4">
    <name type="scientific">Rhizophagus irregularis</name>
    <dbReference type="NCBI Taxonomy" id="588596"/>
    <lineage>
        <taxon>Eukaryota</taxon>
        <taxon>Fungi</taxon>
        <taxon>Fungi incertae sedis</taxon>
        <taxon>Mucoromycota</taxon>
        <taxon>Glomeromycotina</taxon>
        <taxon>Glomeromycetes</taxon>
        <taxon>Glomerales</taxon>
        <taxon>Glomeraceae</taxon>
        <taxon>Rhizophagus</taxon>
    </lineage>
</organism>
<feature type="transmembrane region" description="Helical" evidence="1">
    <location>
        <begin position="556"/>
        <end position="575"/>
    </location>
</feature>